<name>U4R0E0_9FIRM</name>
<evidence type="ECO:0000313" key="1">
    <source>
        <dbReference type="EMBL" id="EPR10126.1"/>
    </source>
</evidence>
<dbReference type="Proteomes" id="UP000016860">
    <property type="component" value="Unassembled WGS sequence"/>
</dbReference>
<sequence>MPHDSFDCCSSFMKCSDAWGCIHADHPLFANCTYRKKLEAGICFYGKNTNIFEPLKNGKLPDGFVPFQKPQAKVKKEPRPEVYITCYKVPFSVLIRSSNTWSYKLDSDSAVLIKDEFDSNNIPYKTSLELLEDLPGDEVDIDGPCNSRVVFKIKEKEFHILSFNSYLIQNWYAEKLNKSLLSKGFESRVELIGMYAHSKSHVNSITKDLSDVRPAKKEVIHNGPVQLTLFDLAEVTPTSFRR</sequence>
<gene>
    <name evidence="1" type="ORF">L323_14905</name>
</gene>
<comment type="caution">
    <text evidence="1">The sequence shown here is derived from an EMBL/GenBank/DDBJ whole genome shotgun (WGS) entry which is preliminary data.</text>
</comment>
<organism evidence="1 2">
    <name type="scientific">Ruminiclostridium papyrosolvens C7</name>
    <dbReference type="NCBI Taxonomy" id="1330534"/>
    <lineage>
        <taxon>Bacteria</taxon>
        <taxon>Bacillati</taxon>
        <taxon>Bacillota</taxon>
        <taxon>Clostridia</taxon>
        <taxon>Eubacteriales</taxon>
        <taxon>Oscillospiraceae</taxon>
        <taxon>Ruminiclostridium</taxon>
    </lineage>
</organism>
<dbReference type="EMBL" id="ATAY01000072">
    <property type="protein sequence ID" value="EPR10126.1"/>
    <property type="molecule type" value="Genomic_DNA"/>
</dbReference>
<proteinExistence type="predicted"/>
<dbReference type="RefSeq" id="WP_020816421.1">
    <property type="nucleotide sequence ID" value="NZ_ATAY01000072.1"/>
</dbReference>
<protein>
    <submittedName>
        <fullName evidence="1">Uncharacterized protein</fullName>
    </submittedName>
</protein>
<evidence type="ECO:0000313" key="2">
    <source>
        <dbReference type="Proteomes" id="UP000016860"/>
    </source>
</evidence>
<reference evidence="1 2" key="1">
    <citation type="journal article" date="2013" name="Genome Announc.">
        <title>Draft Genome Sequence of the Cellulolytic Bacterium Clostridium papyrosolvens C7 (ATCC 700395).</title>
        <authorList>
            <person name="Zepeda V."/>
            <person name="Dassa B."/>
            <person name="Borovok I."/>
            <person name="Lamed R."/>
            <person name="Bayer E.A."/>
            <person name="Cate J.H."/>
        </authorList>
    </citation>
    <scope>NUCLEOTIDE SEQUENCE [LARGE SCALE GENOMIC DNA]</scope>
    <source>
        <strain evidence="1 2">C7</strain>
    </source>
</reference>
<dbReference type="AlphaFoldDB" id="U4R0E0"/>
<accession>U4R0E0</accession>
<dbReference type="PATRIC" id="fig|1330534.3.peg.2953"/>
<dbReference type="OrthoDB" id="2087978at2"/>
<dbReference type="STRING" id="1330534.L323_14905"/>